<proteinExistence type="predicted"/>
<gene>
    <name evidence="1" type="ORF">ALC60_04149</name>
</gene>
<name>A0A151X981_9HYME</name>
<accession>A0A151X981</accession>
<evidence type="ECO:0000313" key="2">
    <source>
        <dbReference type="Proteomes" id="UP000075809"/>
    </source>
</evidence>
<sequence>VEGVLLRKTGFNGSRSSVDARRLFLLPVITRYTHADSISTNSNAYLPIVYRLSRVHLRKRQRVTIFEAPENHHHCVAQCLERFYQQAGVLQCKTSNNALIGHCWSTIRSETITRTSFVSHSAVLRFPDRVCALDRRMLNDVRTSWIRRKYARSVSWIDIQRSTGTIGLLEERITACD</sequence>
<evidence type="ECO:0000313" key="1">
    <source>
        <dbReference type="EMBL" id="KYQ56945.1"/>
    </source>
</evidence>
<dbReference type="AlphaFoldDB" id="A0A151X981"/>
<reference evidence="1 2" key="1">
    <citation type="submission" date="2015-09" db="EMBL/GenBank/DDBJ databases">
        <title>Trachymyrmex zeteki WGS genome.</title>
        <authorList>
            <person name="Nygaard S."/>
            <person name="Hu H."/>
            <person name="Boomsma J."/>
            <person name="Zhang G."/>
        </authorList>
    </citation>
    <scope>NUCLEOTIDE SEQUENCE [LARGE SCALE GENOMIC DNA]</scope>
    <source>
        <strain evidence="1">Tzet28-1</strain>
        <tissue evidence="1">Whole body</tissue>
    </source>
</reference>
<feature type="non-terminal residue" evidence="1">
    <location>
        <position position="1"/>
    </location>
</feature>
<organism evidence="1 2">
    <name type="scientific">Mycetomoellerius zeteki</name>
    <dbReference type="NCBI Taxonomy" id="64791"/>
    <lineage>
        <taxon>Eukaryota</taxon>
        <taxon>Metazoa</taxon>
        <taxon>Ecdysozoa</taxon>
        <taxon>Arthropoda</taxon>
        <taxon>Hexapoda</taxon>
        <taxon>Insecta</taxon>
        <taxon>Pterygota</taxon>
        <taxon>Neoptera</taxon>
        <taxon>Endopterygota</taxon>
        <taxon>Hymenoptera</taxon>
        <taxon>Apocrita</taxon>
        <taxon>Aculeata</taxon>
        <taxon>Formicoidea</taxon>
        <taxon>Formicidae</taxon>
        <taxon>Myrmicinae</taxon>
        <taxon>Mycetomoellerius</taxon>
    </lineage>
</organism>
<dbReference type="Proteomes" id="UP000075809">
    <property type="component" value="Unassembled WGS sequence"/>
</dbReference>
<protein>
    <submittedName>
        <fullName evidence="1">Uncharacterized protein</fullName>
    </submittedName>
</protein>
<keyword evidence="2" id="KW-1185">Reference proteome</keyword>
<dbReference type="EMBL" id="KQ982383">
    <property type="protein sequence ID" value="KYQ56945.1"/>
    <property type="molecule type" value="Genomic_DNA"/>
</dbReference>